<dbReference type="GO" id="GO:0005829">
    <property type="term" value="C:cytosol"/>
    <property type="evidence" value="ECO:0007669"/>
    <property type="project" value="TreeGrafter"/>
</dbReference>
<dbReference type="AlphaFoldDB" id="C1F2P6"/>
<dbReference type="Pfam" id="PF00773">
    <property type="entry name" value="RNB"/>
    <property type="match status" value="1"/>
</dbReference>
<dbReference type="InterPro" id="IPR040596">
    <property type="entry name" value="RNase_II_C_S1"/>
</dbReference>
<protein>
    <submittedName>
        <fullName evidence="2">Rnb family protein</fullName>
    </submittedName>
</protein>
<name>C1F2P6_ACIC5</name>
<gene>
    <name evidence="2" type="ordered locus">ACP_2706</name>
</gene>
<evidence type="ECO:0000259" key="1">
    <source>
        <dbReference type="SMART" id="SM00955"/>
    </source>
</evidence>
<dbReference type="GO" id="GO:0003723">
    <property type="term" value="F:RNA binding"/>
    <property type="evidence" value="ECO:0007669"/>
    <property type="project" value="InterPro"/>
</dbReference>
<dbReference type="InterPro" id="IPR012340">
    <property type="entry name" value="NA-bd_OB-fold"/>
</dbReference>
<dbReference type="Pfam" id="PF18614">
    <property type="entry name" value="RNase_II_C_S1"/>
    <property type="match status" value="1"/>
</dbReference>
<dbReference type="Proteomes" id="UP000002207">
    <property type="component" value="Chromosome"/>
</dbReference>
<dbReference type="InParanoid" id="C1F2P6"/>
<dbReference type="InterPro" id="IPR050180">
    <property type="entry name" value="RNR_Ribonuclease"/>
</dbReference>
<dbReference type="STRING" id="240015.ACP_2706"/>
<evidence type="ECO:0000313" key="3">
    <source>
        <dbReference type="Proteomes" id="UP000002207"/>
    </source>
</evidence>
<dbReference type="SMART" id="SM00955">
    <property type="entry name" value="RNB"/>
    <property type="match status" value="1"/>
</dbReference>
<keyword evidence="3" id="KW-1185">Reference proteome</keyword>
<dbReference type="HOGENOM" id="CLU_002333_4_1_0"/>
<dbReference type="PANTHER" id="PTHR23355:SF9">
    <property type="entry name" value="DIS3-LIKE EXONUCLEASE 2"/>
    <property type="match status" value="1"/>
</dbReference>
<dbReference type="GO" id="GO:0004540">
    <property type="term" value="F:RNA nuclease activity"/>
    <property type="evidence" value="ECO:0007669"/>
    <property type="project" value="InterPro"/>
</dbReference>
<dbReference type="SUPFAM" id="SSF50249">
    <property type="entry name" value="Nucleic acid-binding proteins"/>
    <property type="match status" value="2"/>
</dbReference>
<evidence type="ECO:0000313" key="2">
    <source>
        <dbReference type="EMBL" id="ACO31361.1"/>
    </source>
</evidence>
<accession>C1F2P6</accession>
<dbReference type="eggNOG" id="COG0557">
    <property type="taxonomic scope" value="Bacteria"/>
</dbReference>
<reference evidence="2 3" key="1">
    <citation type="journal article" date="2009" name="Appl. Environ. Microbiol.">
        <title>Three genomes from the phylum Acidobacteria provide insight into the lifestyles of these microorganisms in soils.</title>
        <authorList>
            <person name="Ward N.L."/>
            <person name="Challacombe J.F."/>
            <person name="Janssen P.H."/>
            <person name="Henrissat B."/>
            <person name="Coutinho P.M."/>
            <person name="Wu M."/>
            <person name="Xie G."/>
            <person name="Haft D.H."/>
            <person name="Sait M."/>
            <person name="Badger J."/>
            <person name="Barabote R.D."/>
            <person name="Bradley B."/>
            <person name="Brettin T.S."/>
            <person name="Brinkac L.M."/>
            <person name="Bruce D."/>
            <person name="Creasy T."/>
            <person name="Daugherty S.C."/>
            <person name="Davidsen T.M."/>
            <person name="DeBoy R.T."/>
            <person name="Detter J.C."/>
            <person name="Dodson R.J."/>
            <person name="Durkin A.S."/>
            <person name="Ganapathy A."/>
            <person name="Gwinn-Giglio M."/>
            <person name="Han C.S."/>
            <person name="Khouri H."/>
            <person name="Kiss H."/>
            <person name="Kothari S.P."/>
            <person name="Madupu R."/>
            <person name="Nelson K.E."/>
            <person name="Nelson W.C."/>
            <person name="Paulsen I."/>
            <person name="Penn K."/>
            <person name="Ren Q."/>
            <person name="Rosovitz M.J."/>
            <person name="Selengut J.D."/>
            <person name="Shrivastava S."/>
            <person name="Sullivan S.A."/>
            <person name="Tapia R."/>
            <person name="Thompson L.S."/>
            <person name="Watkins K.L."/>
            <person name="Yang Q."/>
            <person name="Yu C."/>
            <person name="Zafar N."/>
            <person name="Zhou L."/>
            <person name="Kuske C.R."/>
        </authorList>
    </citation>
    <scope>NUCLEOTIDE SEQUENCE [LARGE SCALE GENOMIC DNA]</scope>
    <source>
        <strain evidence="3">ATCC 51196 / DSM 11244 / BCRC 80197 / JCM 7670 / NBRC 15755 / NCIMB 13165 / 161</strain>
    </source>
</reference>
<organism evidence="2 3">
    <name type="scientific">Acidobacterium capsulatum (strain ATCC 51196 / DSM 11244 / BCRC 80197 / JCM 7670 / NBRC 15755 / NCIMB 13165 / 161)</name>
    <dbReference type="NCBI Taxonomy" id="240015"/>
    <lineage>
        <taxon>Bacteria</taxon>
        <taxon>Pseudomonadati</taxon>
        <taxon>Acidobacteriota</taxon>
        <taxon>Terriglobia</taxon>
        <taxon>Terriglobales</taxon>
        <taxon>Acidobacteriaceae</taxon>
        <taxon>Acidobacterium</taxon>
    </lineage>
</organism>
<feature type="domain" description="RNB" evidence="1">
    <location>
        <begin position="59"/>
        <end position="391"/>
    </location>
</feature>
<dbReference type="GO" id="GO:0006402">
    <property type="term" value="P:mRNA catabolic process"/>
    <property type="evidence" value="ECO:0007669"/>
    <property type="project" value="TreeGrafter"/>
</dbReference>
<sequence length="496" mass="55046">MSNHLPAFMSKSFSDSHLVAAAREAMVARGFEPDYPKPALQELQSELASPPPQSDLPGTQDLRHLLWSSIDNDTSRDLDQIEQAERLPDSRVRVRVGIADVTRLVPLNSALDRHAQHNTTSVYTGVATFMMLPEQLSAGLTSLLENQDRSALIIEFTVNEHECVEESKVYPALVNNRAQLTYRAVGAWLEGKAQAEGKLANPDLQEQLRLQHEIAERLRRERARHGALNLDMEESTPVIEDGHVVDLLPVRKNPASELIEDFMIAANGVVARFLSAHKFSSIRRVVRTPKRWNRIVDLAATLGTKLPGEPDAKALNEFLCEQRSKDPTHFPDLSLAVVKLMGPGEYVAEQPNDPPIGHFGLAVEDYTHSTAPNRRYTDLVTQRLLKAILQSQASPYSEAALAAIAARCTLMGDAERKLERDMHKKIAAVVMSSRIGQQFNAVVTGVNSYGTFVRTLAPHVDGMLVQGQKGLDVGDRLHVKLIRTDLYRGFIDFARA</sequence>
<dbReference type="EMBL" id="CP001472">
    <property type="protein sequence ID" value="ACO31361.1"/>
    <property type="molecule type" value="Genomic_DNA"/>
</dbReference>
<dbReference type="PANTHER" id="PTHR23355">
    <property type="entry name" value="RIBONUCLEASE"/>
    <property type="match status" value="1"/>
</dbReference>
<dbReference type="KEGG" id="aca:ACP_2706"/>
<dbReference type="InterPro" id="IPR001900">
    <property type="entry name" value="RNase_II/R"/>
</dbReference>
<proteinExistence type="predicted"/>